<dbReference type="Proteomes" id="UP000055048">
    <property type="component" value="Unassembled WGS sequence"/>
</dbReference>
<organism evidence="1 2">
    <name type="scientific">Trichinella murrelli</name>
    <dbReference type="NCBI Taxonomy" id="144512"/>
    <lineage>
        <taxon>Eukaryota</taxon>
        <taxon>Metazoa</taxon>
        <taxon>Ecdysozoa</taxon>
        <taxon>Nematoda</taxon>
        <taxon>Enoplea</taxon>
        <taxon>Dorylaimia</taxon>
        <taxon>Trichinellida</taxon>
        <taxon>Trichinellidae</taxon>
        <taxon>Trichinella</taxon>
    </lineage>
</organism>
<comment type="caution">
    <text evidence="1">The sequence shown here is derived from an EMBL/GenBank/DDBJ whole genome shotgun (WGS) entry which is preliminary data.</text>
</comment>
<dbReference type="EMBL" id="JYDJ01000821">
    <property type="protein sequence ID" value="KRX33367.1"/>
    <property type="molecule type" value="Genomic_DNA"/>
</dbReference>
<accession>A0A0V0T456</accession>
<protein>
    <submittedName>
        <fullName evidence="1">Uncharacterized protein</fullName>
    </submittedName>
</protein>
<sequence>MYAKILTCHCTRKLVLIIKGETLIFDDISRLIMTFLIIKNAIIAKLLQFNNCSNEDAKGDLS</sequence>
<dbReference type="AlphaFoldDB" id="A0A0V0T456"/>
<keyword evidence="2" id="KW-1185">Reference proteome</keyword>
<reference evidence="1 2" key="1">
    <citation type="submission" date="2015-01" db="EMBL/GenBank/DDBJ databases">
        <title>Evolution of Trichinella species and genotypes.</title>
        <authorList>
            <person name="Korhonen P.K."/>
            <person name="Edoardo P."/>
            <person name="Giuseppe L.R."/>
            <person name="Gasser R.B."/>
        </authorList>
    </citation>
    <scope>NUCLEOTIDE SEQUENCE [LARGE SCALE GENOMIC DNA]</scope>
    <source>
        <strain evidence="1">ISS417</strain>
    </source>
</reference>
<evidence type="ECO:0000313" key="1">
    <source>
        <dbReference type="EMBL" id="KRX33367.1"/>
    </source>
</evidence>
<gene>
    <name evidence="1" type="ORF">T05_14721</name>
</gene>
<proteinExistence type="predicted"/>
<name>A0A0V0T456_9BILA</name>
<evidence type="ECO:0000313" key="2">
    <source>
        <dbReference type="Proteomes" id="UP000055048"/>
    </source>
</evidence>